<dbReference type="PANTHER" id="PTHR43391">
    <property type="entry name" value="RETINOL DEHYDROGENASE-RELATED"/>
    <property type="match status" value="1"/>
</dbReference>
<feature type="transmembrane region" description="Helical" evidence="3">
    <location>
        <begin position="9"/>
        <end position="28"/>
    </location>
</feature>
<name>A0A0F9GW64_9ZZZZ</name>
<comment type="similarity">
    <text evidence="1">Belongs to the short-chain dehydrogenases/reductases (SDR) family.</text>
</comment>
<dbReference type="AlphaFoldDB" id="A0A0F9GW64"/>
<evidence type="ECO:0000256" key="2">
    <source>
        <dbReference type="ARBA" id="ARBA00023002"/>
    </source>
</evidence>
<dbReference type="Gene3D" id="3.40.50.720">
    <property type="entry name" value="NAD(P)-binding Rossmann-like Domain"/>
    <property type="match status" value="1"/>
</dbReference>
<evidence type="ECO:0000256" key="1">
    <source>
        <dbReference type="ARBA" id="ARBA00006484"/>
    </source>
</evidence>
<keyword evidence="3" id="KW-1133">Transmembrane helix</keyword>
<dbReference type="InterPro" id="IPR036291">
    <property type="entry name" value="NAD(P)-bd_dom_sf"/>
</dbReference>
<protein>
    <submittedName>
        <fullName evidence="4">Uncharacterized protein</fullName>
    </submittedName>
</protein>
<dbReference type="SUPFAM" id="SSF51735">
    <property type="entry name" value="NAD(P)-binding Rossmann-fold domains"/>
    <property type="match status" value="1"/>
</dbReference>
<accession>A0A0F9GW64</accession>
<dbReference type="PRINTS" id="PR00081">
    <property type="entry name" value="GDHRDH"/>
</dbReference>
<evidence type="ECO:0000313" key="4">
    <source>
        <dbReference type="EMBL" id="KKL67332.1"/>
    </source>
</evidence>
<reference evidence="4" key="1">
    <citation type="journal article" date="2015" name="Nature">
        <title>Complex archaea that bridge the gap between prokaryotes and eukaryotes.</title>
        <authorList>
            <person name="Spang A."/>
            <person name="Saw J.H."/>
            <person name="Jorgensen S.L."/>
            <person name="Zaremba-Niedzwiedzka K."/>
            <person name="Martijn J."/>
            <person name="Lind A.E."/>
            <person name="van Eijk R."/>
            <person name="Schleper C."/>
            <person name="Guy L."/>
            <person name="Ettema T.J."/>
        </authorList>
    </citation>
    <scope>NUCLEOTIDE SEQUENCE</scope>
</reference>
<dbReference type="InterPro" id="IPR002347">
    <property type="entry name" value="SDR_fam"/>
</dbReference>
<dbReference type="PRINTS" id="PR00080">
    <property type="entry name" value="SDRFAMILY"/>
</dbReference>
<dbReference type="EMBL" id="LAZR01026897">
    <property type="protein sequence ID" value="KKL67332.1"/>
    <property type="molecule type" value="Genomic_DNA"/>
</dbReference>
<keyword evidence="3" id="KW-0472">Membrane</keyword>
<sequence>MIKDFDGKVAVITGGASGIGLSLAYAFANRGMKIVLADINKIALEKASSDLSKKGVEIETLVVDVSDPKQVESLANIAYERFGKVNILCNNAGVGGGGPAHLLEMGNWNWTLGANLFGVIAGIRYFLNRMFESKEPCHIVNTASVAGHLAGEGGPYSASKFAVVSISEMLVQNCFNTNIGVSVLCPGLVNTNIIANVFPLSANLTDFYRPSAEEAEAGRPFLENFMNLLRQGMNPDKVAEMVIHSIQNDIFYIMTHPKYMNLIKARFDRIVDDCKRLREKFPTTIEEGEESYIFKDKTLDFSISYPKRLKQVNPAPNTNQVFAASNDFLQDFQLSVTKIGSNIILENTTQTVAKVLEGVGTDVKIISDKQINLEDGTIAREGEIEYQRLGSINILSH</sequence>
<dbReference type="PANTHER" id="PTHR43391:SF26">
    <property type="entry name" value="BLL7251 PROTEIN"/>
    <property type="match status" value="1"/>
</dbReference>
<keyword evidence="2" id="KW-0560">Oxidoreductase</keyword>
<proteinExistence type="inferred from homology"/>
<dbReference type="CDD" id="cd05233">
    <property type="entry name" value="SDR_c"/>
    <property type="match status" value="1"/>
</dbReference>
<organism evidence="4">
    <name type="scientific">marine sediment metagenome</name>
    <dbReference type="NCBI Taxonomy" id="412755"/>
    <lineage>
        <taxon>unclassified sequences</taxon>
        <taxon>metagenomes</taxon>
        <taxon>ecological metagenomes</taxon>
    </lineage>
</organism>
<dbReference type="Pfam" id="PF00106">
    <property type="entry name" value="adh_short"/>
    <property type="match status" value="1"/>
</dbReference>
<comment type="caution">
    <text evidence="4">The sequence shown here is derived from an EMBL/GenBank/DDBJ whole genome shotgun (WGS) entry which is preliminary data.</text>
</comment>
<feature type="non-terminal residue" evidence="4">
    <location>
        <position position="397"/>
    </location>
</feature>
<dbReference type="GO" id="GO:0016491">
    <property type="term" value="F:oxidoreductase activity"/>
    <property type="evidence" value="ECO:0007669"/>
    <property type="project" value="UniProtKB-KW"/>
</dbReference>
<keyword evidence="3" id="KW-0812">Transmembrane</keyword>
<evidence type="ECO:0000256" key="3">
    <source>
        <dbReference type="SAM" id="Phobius"/>
    </source>
</evidence>
<gene>
    <name evidence="4" type="ORF">LCGC14_2136050</name>
</gene>